<gene>
    <name evidence="1" type="ORF">E0F91_17090</name>
</gene>
<dbReference type="OrthoDB" id="711886at2"/>
<dbReference type="Proteomes" id="UP000294644">
    <property type="component" value="Unassembled WGS sequence"/>
</dbReference>
<evidence type="ECO:0000313" key="2">
    <source>
        <dbReference type="Proteomes" id="UP000294644"/>
    </source>
</evidence>
<dbReference type="RefSeq" id="WP_132067585.1">
    <property type="nucleotide sequence ID" value="NZ_SMFN01000035.1"/>
</dbReference>
<reference evidence="1 2" key="1">
    <citation type="submission" date="2019-03" db="EMBL/GenBank/DDBJ databases">
        <title>Flavobacterium LB-D12 sp. nov., isolated from arctic soil.</title>
        <authorList>
            <person name="Chaudhary D.K."/>
        </authorList>
    </citation>
    <scope>NUCLEOTIDE SEQUENCE [LARGE SCALE GENOMIC DNA]</scope>
    <source>
        <strain evidence="1 2">LB-D12</strain>
    </source>
</reference>
<organism evidence="1 2">
    <name type="scientific">Flavobacterium sandaracinum</name>
    <dbReference type="NCBI Taxonomy" id="2541733"/>
    <lineage>
        <taxon>Bacteria</taxon>
        <taxon>Pseudomonadati</taxon>
        <taxon>Bacteroidota</taxon>
        <taxon>Flavobacteriia</taxon>
        <taxon>Flavobacteriales</taxon>
        <taxon>Flavobacteriaceae</taxon>
        <taxon>Flavobacterium</taxon>
    </lineage>
</organism>
<comment type="caution">
    <text evidence="1">The sequence shown here is derived from an EMBL/GenBank/DDBJ whole genome shotgun (WGS) entry which is preliminary data.</text>
</comment>
<accession>A0A4R5CR16</accession>
<dbReference type="AlphaFoldDB" id="A0A4R5CR16"/>
<sequence>MSTIKRKYKINNYICEFIRNNWFNPEDSNDKLASFFVVHDSIIAKIKSDGNYNIPMHTLSKICYYKEVTMSNFFKILENEYGEKLYEDYFEEKNK</sequence>
<evidence type="ECO:0000313" key="1">
    <source>
        <dbReference type="EMBL" id="TDE00063.1"/>
    </source>
</evidence>
<protein>
    <submittedName>
        <fullName evidence="1">Uncharacterized protein</fullName>
    </submittedName>
</protein>
<keyword evidence="2" id="KW-1185">Reference proteome</keyword>
<proteinExistence type="predicted"/>
<name>A0A4R5CR16_9FLAO</name>
<dbReference type="EMBL" id="SMFN01000035">
    <property type="protein sequence ID" value="TDE00063.1"/>
    <property type="molecule type" value="Genomic_DNA"/>
</dbReference>